<protein>
    <submittedName>
        <fullName evidence="2">Uncharacterized protein</fullName>
    </submittedName>
</protein>
<keyword evidence="1" id="KW-0472">Membrane</keyword>
<organism evidence="2">
    <name type="scientific">mine drainage metagenome</name>
    <dbReference type="NCBI Taxonomy" id="410659"/>
    <lineage>
        <taxon>unclassified sequences</taxon>
        <taxon>metagenomes</taxon>
        <taxon>ecological metagenomes</taxon>
    </lineage>
</organism>
<dbReference type="AlphaFoldDB" id="A0A1J5QW56"/>
<comment type="caution">
    <text evidence="2">The sequence shown here is derived from an EMBL/GenBank/DDBJ whole genome shotgun (WGS) entry which is preliminary data.</text>
</comment>
<gene>
    <name evidence="2" type="ORF">GALL_306240</name>
</gene>
<feature type="transmembrane region" description="Helical" evidence="1">
    <location>
        <begin position="24"/>
        <end position="43"/>
    </location>
</feature>
<keyword evidence="1" id="KW-1133">Transmembrane helix</keyword>
<dbReference type="EMBL" id="MLJW01000418">
    <property type="protein sequence ID" value="OIQ87530.1"/>
    <property type="molecule type" value="Genomic_DNA"/>
</dbReference>
<evidence type="ECO:0000313" key="2">
    <source>
        <dbReference type="EMBL" id="OIQ87530.1"/>
    </source>
</evidence>
<name>A0A1J5QW56_9ZZZZ</name>
<dbReference type="Gene3D" id="1.20.1250.20">
    <property type="entry name" value="MFS general substrate transporter like domains"/>
    <property type="match status" value="1"/>
</dbReference>
<sequence>MSAWQGVAFTELATIVGKQRTGSALGMANTCVFISLFFTPLVVPQLLRAGSWATVWLAAAACPLLVIPLFPKPDNRGLLVRGFDRG</sequence>
<proteinExistence type="predicted"/>
<reference evidence="2" key="1">
    <citation type="submission" date="2016-10" db="EMBL/GenBank/DDBJ databases">
        <title>Sequence of Gallionella enrichment culture.</title>
        <authorList>
            <person name="Poehlein A."/>
            <person name="Muehling M."/>
            <person name="Daniel R."/>
        </authorList>
    </citation>
    <scope>NUCLEOTIDE SEQUENCE</scope>
</reference>
<keyword evidence="1" id="KW-0812">Transmembrane</keyword>
<dbReference type="SUPFAM" id="SSF103473">
    <property type="entry name" value="MFS general substrate transporter"/>
    <property type="match status" value="1"/>
</dbReference>
<feature type="transmembrane region" description="Helical" evidence="1">
    <location>
        <begin position="49"/>
        <end position="71"/>
    </location>
</feature>
<dbReference type="InterPro" id="IPR036259">
    <property type="entry name" value="MFS_trans_sf"/>
</dbReference>
<evidence type="ECO:0000256" key="1">
    <source>
        <dbReference type="SAM" id="Phobius"/>
    </source>
</evidence>
<accession>A0A1J5QW56</accession>